<dbReference type="AlphaFoldDB" id="A0A7J7JQE6"/>
<accession>A0A7J7JQE6</accession>
<keyword evidence="5" id="KW-1185">Reference proteome</keyword>
<dbReference type="Proteomes" id="UP000593567">
    <property type="component" value="Unassembled WGS sequence"/>
</dbReference>
<dbReference type="Pfam" id="PF00702">
    <property type="entry name" value="Hydrolase"/>
    <property type="match status" value="1"/>
</dbReference>
<keyword evidence="2" id="KW-0378">Hydrolase</keyword>
<dbReference type="GO" id="GO:0019509">
    <property type="term" value="P:L-methionine salvage from methylthioadenosine"/>
    <property type="evidence" value="ECO:0007669"/>
    <property type="project" value="InterPro"/>
</dbReference>
<dbReference type="PANTHER" id="PTHR20371:SF1">
    <property type="entry name" value="ENOLASE-PHOSPHATASE E1"/>
    <property type="match status" value="1"/>
</dbReference>
<proteinExistence type="predicted"/>
<dbReference type="GO" id="GO:0000287">
    <property type="term" value="F:magnesium ion binding"/>
    <property type="evidence" value="ECO:0007669"/>
    <property type="project" value="InterPro"/>
</dbReference>
<organism evidence="4 5">
    <name type="scientific">Bugula neritina</name>
    <name type="common">Brown bryozoan</name>
    <name type="synonym">Sertularia neritina</name>
    <dbReference type="NCBI Taxonomy" id="10212"/>
    <lineage>
        <taxon>Eukaryota</taxon>
        <taxon>Metazoa</taxon>
        <taxon>Spiralia</taxon>
        <taxon>Lophotrochozoa</taxon>
        <taxon>Bryozoa</taxon>
        <taxon>Gymnolaemata</taxon>
        <taxon>Cheilostomatida</taxon>
        <taxon>Flustrina</taxon>
        <taxon>Buguloidea</taxon>
        <taxon>Bugulidae</taxon>
        <taxon>Bugula</taxon>
    </lineage>
</organism>
<reference evidence="4" key="1">
    <citation type="submission" date="2020-06" db="EMBL/GenBank/DDBJ databases">
        <title>Draft genome of Bugula neritina, a colonial animal packing powerful symbionts and potential medicines.</title>
        <authorList>
            <person name="Rayko M."/>
        </authorList>
    </citation>
    <scope>NUCLEOTIDE SEQUENCE [LARGE SCALE GENOMIC DNA]</scope>
    <source>
        <strain evidence="4">Kwan_BN1</strain>
    </source>
</reference>
<evidence type="ECO:0000313" key="5">
    <source>
        <dbReference type="Proteomes" id="UP000593567"/>
    </source>
</evidence>
<dbReference type="PANTHER" id="PTHR20371">
    <property type="entry name" value="ENOLASE-PHOSPHATASE E1"/>
    <property type="match status" value="1"/>
</dbReference>
<dbReference type="CDD" id="cd01629">
    <property type="entry name" value="HAD_EP"/>
    <property type="match status" value="1"/>
</dbReference>
<evidence type="ECO:0008006" key="6">
    <source>
        <dbReference type="Google" id="ProtNLM"/>
    </source>
</evidence>
<protein>
    <recommendedName>
        <fullName evidence="6">ENOPH1</fullName>
    </recommendedName>
</protein>
<dbReference type="InterPro" id="IPR036412">
    <property type="entry name" value="HAD-like_sf"/>
</dbReference>
<keyword evidence="3" id="KW-0486">Methionine biosynthesis</keyword>
<keyword evidence="1" id="KW-0028">Amino-acid biosynthesis</keyword>
<sequence length="258" mass="29759">MCRKNLTCPTVAVPKDISLILLDIEGTTTSISFVKDELFPYILKHVRHFLEEHWNDKETQAAISGLREQVKEDLNKDELKGIIPILSETHPKEQIIDSVVKNVEWQMGLDRKTTSLKQLQGHMWVDAYKKKEVRGHLYEDVTQCFRQWKDEGKQLCIYSSGSVAAQKLLFTYSVDGDITEYITDYFDTKIGGKREAASYTSICDHLKRQQQLKSWITVYDSKRPGNAVLTIAQMKQFATINSFEEIMFDEVASKKKKI</sequence>
<dbReference type="EMBL" id="VXIV02001977">
    <property type="protein sequence ID" value="KAF6028197.1"/>
    <property type="molecule type" value="Genomic_DNA"/>
</dbReference>
<name>A0A7J7JQE6_BUGNE</name>
<dbReference type="Gene3D" id="3.40.50.1000">
    <property type="entry name" value="HAD superfamily/HAD-like"/>
    <property type="match status" value="1"/>
</dbReference>
<dbReference type="SUPFAM" id="SSF56784">
    <property type="entry name" value="HAD-like"/>
    <property type="match status" value="1"/>
</dbReference>
<dbReference type="Gene3D" id="1.10.720.60">
    <property type="match status" value="1"/>
</dbReference>
<evidence type="ECO:0000313" key="4">
    <source>
        <dbReference type="EMBL" id="KAF6028197.1"/>
    </source>
</evidence>
<dbReference type="NCBIfam" id="TIGR01691">
    <property type="entry name" value="enolase-ppase"/>
    <property type="match status" value="1"/>
</dbReference>
<dbReference type="InterPro" id="IPR023943">
    <property type="entry name" value="Enolase-ppase_E1"/>
</dbReference>
<evidence type="ECO:0000256" key="3">
    <source>
        <dbReference type="ARBA" id="ARBA00023167"/>
    </source>
</evidence>
<evidence type="ECO:0000256" key="2">
    <source>
        <dbReference type="ARBA" id="ARBA00022801"/>
    </source>
</evidence>
<dbReference type="GO" id="GO:0043874">
    <property type="term" value="F:acireductone synthase activity"/>
    <property type="evidence" value="ECO:0007669"/>
    <property type="project" value="InterPro"/>
</dbReference>
<gene>
    <name evidence="4" type="ORF">EB796_013499</name>
</gene>
<dbReference type="OrthoDB" id="272500at2759"/>
<dbReference type="InterPro" id="IPR023214">
    <property type="entry name" value="HAD_sf"/>
</dbReference>
<comment type="caution">
    <text evidence="4">The sequence shown here is derived from an EMBL/GenBank/DDBJ whole genome shotgun (WGS) entry which is preliminary data.</text>
</comment>
<evidence type="ECO:0000256" key="1">
    <source>
        <dbReference type="ARBA" id="ARBA00022605"/>
    </source>
</evidence>